<dbReference type="RefSeq" id="WP_130019768.1">
    <property type="nucleotide sequence ID" value="NZ_SEWF01000005.1"/>
</dbReference>
<dbReference type="OrthoDB" id="633728at2"/>
<comment type="caution">
    <text evidence="1">The sequence shown here is derived from an EMBL/GenBank/DDBJ whole genome shotgun (WGS) entry which is preliminary data.</text>
</comment>
<organism evidence="1 2">
    <name type="scientific">Emticicia agri</name>
    <dbReference type="NCBI Taxonomy" id="2492393"/>
    <lineage>
        <taxon>Bacteria</taxon>
        <taxon>Pseudomonadati</taxon>
        <taxon>Bacteroidota</taxon>
        <taxon>Cytophagia</taxon>
        <taxon>Cytophagales</taxon>
        <taxon>Leadbetterellaceae</taxon>
        <taxon>Emticicia</taxon>
    </lineage>
</organism>
<accession>A0A4Q5M3E9</accession>
<dbReference type="InterPro" id="IPR055015">
    <property type="entry name" value="GCX_COOH"/>
</dbReference>
<name>A0A4Q5M3E9_9BACT</name>
<dbReference type="AlphaFoldDB" id="A0A4Q5M3E9"/>
<keyword evidence="2" id="KW-1185">Reference proteome</keyword>
<dbReference type="Proteomes" id="UP000293162">
    <property type="component" value="Unassembled WGS sequence"/>
</dbReference>
<dbReference type="NCBIfam" id="NF045639">
    <property type="entry name" value="GCX_COOH"/>
    <property type="match status" value="1"/>
</dbReference>
<evidence type="ECO:0000313" key="2">
    <source>
        <dbReference type="Proteomes" id="UP000293162"/>
    </source>
</evidence>
<proteinExistence type="predicted"/>
<dbReference type="EMBL" id="SEWF01000005">
    <property type="protein sequence ID" value="RYU96812.1"/>
    <property type="molecule type" value="Genomic_DNA"/>
</dbReference>
<evidence type="ECO:0000313" key="1">
    <source>
        <dbReference type="EMBL" id="RYU96812.1"/>
    </source>
</evidence>
<sequence length="423" mass="48151">MFRKYFPFIFLFLVYSRVASQTMFSEDSLRYYLNNTIIKIGFDKRMGGAVSYFARMPNGANLINNHDAGRQAGFETRIYPDQPNTWRPYQTAKYLTEVFPYAGGATREWNGLVQGSFYNEYMTNTDNLGGLPEEIRFNQSTGTLYLKAKLWEWGFVKDSLGIYKKIDAGAYNEYWVDLEGISAHFSAKQTRNIPYAVSNSNTGVSLNIFINLNFPFAERWYTYNESAPFTNQPVDYRTNIPPGAPNNENFWNKATENWVAMTNQYDFGMGIYTNDNRFRFLYGEKQFKNECPFEAPSCPDEDKYSFGTFSFSTYSFPCGELCTTPNNSTTLNFSFLAGTVAEIRQFAYEKQADPCVHSVILSSVNDDLSVNTKKKSRILIQANNTVSESSISYETGKFILLKPGFKVEPGASFSAKISADPCD</sequence>
<gene>
    <name evidence="1" type="ORF">EWM59_04605</name>
</gene>
<protein>
    <submittedName>
        <fullName evidence="1">Uncharacterized protein</fullName>
    </submittedName>
</protein>
<reference evidence="1 2" key="1">
    <citation type="submission" date="2019-02" db="EMBL/GenBank/DDBJ databases">
        <title>Bacterial novel species Emticicia sp. 17J42-9 isolated from soil.</title>
        <authorList>
            <person name="Jung H.-Y."/>
        </authorList>
    </citation>
    <scope>NUCLEOTIDE SEQUENCE [LARGE SCALE GENOMIC DNA]</scope>
    <source>
        <strain evidence="1 2">17J42-9</strain>
    </source>
</reference>